<protein>
    <submittedName>
        <fullName evidence="3">Uncharacterized protein LOC106476872</fullName>
    </submittedName>
</protein>
<reference evidence="3" key="1">
    <citation type="submission" date="2025-08" db="UniProtKB">
        <authorList>
            <consortium name="RefSeq"/>
        </authorList>
    </citation>
    <scope>IDENTIFICATION</scope>
    <source>
        <tissue evidence="3">Muscle</tissue>
    </source>
</reference>
<gene>
    <name evidence="3" type="primary">LOC106476872</name>
</gene>
<sequence length="122" mass="13376">MNAIPVEASVPGENARSEHTSSCIGNNEKQSSDCNERVIQGVKTVDTDIGKTEVSDNNPNTVFDVHPRKMTDTSANLDDIGVMNHHGSISFHTQEMVLKKNDDKRINEAEDESTEVAHKEGV</sequence>
<dbReference type="RefSeq" id="XP_013792944.1">
    <property type="nucleotide sequence ID" value="XM_013937490.2"/>
</dbReference>
<evidence type="ECO:0000313" key="2">
    <source>
        <dbReference type="Proteomes" id="UP000694941"/>
    </source>
</evidence>
<feature type="region of interest" description="Disordered" evidence="1">
    <location>
        <begin position="1"/>
        <end position="31"/>
    </location>
</feature>
<evidence type="ECO:0000313" key="3">
    <source>
        <dbReference type="RefSeq" id="XP_013792944.1"/>
    </source>
</evidence>
<organism evidence="2 3">
    <name type="scientific">Limulus polyphemus</name>
    <name type="common">Atlantic horseshoe crab</name>
    <dbReference type="NCBI Taxonomy" id="6850"/>
    <lineage>
        <taxon>Eukaryota</taxon>
        <taxon>Metazoa</taxon>
        <taxon>Ecdysozoa</taxon>
        <taxon>Arthropoda</taxon>
        <taxon>Chelicerata</taxon>
        <taxon>Merostomata</taxon>
        <taxon>Xiphosura</taxon>
        <taxon>Limulidae</taxon>
        <taxon>Limulus</taxon>
    </lineage>
</organism>
<dbReference type="GeneID" id="106476872"/>
<accession>A0ABM1C299</accession>
<proteinExistence type="predicted"/>
<feature type="compositionally biased region" description="Polar residues" evidence="1">
    <location>
        <begin position="20"/>
        <end position="29"/>
    </location>
</feature>
<feature type="non-terminal residue" evidence="3">
    <location>
        <position position="122"/>
    </location>
</feature>
<name>A0ABM1C299_LIMPO</name>
<evidence type="ECO:0000256" key="1">
    <source>
        <dbReference type="SAM" id="MobiDB-lite"/>
    </source>
</evidence>
<dbReference type="Proteomes" id="UP000694941">
    <property type="component" value="Unplaced"/>
</dbReference>
<keyword evidence="2" id="KW-1185">Reference proteome</keyword>